<keyword evidence="1" id="KW-1133">Transmembrane helix</keyword>
<name>A0A1H2TRI8_9FIRM</name>
<keyword evidence="1" id="KW-0812">Transmembrane</keyword>
<evidence type="ECO:0008006" key="4">
    <source>
        <dbReference type="Google" id="ProtNLM"/>
    </source>
</evidence>
<reference evidence="2 3" key="1">
    <citation type="submission" date="2016-10" db="EMBL/GenBank/DDBJ databases">
        <authorList>
            <person name="de Groot N.N."/>
        </authorList>
    </citation>
    <scope>NUCLEOTIDE SEQUENCE [LARGE SCALE GENOMIC DNA]</scope>
    <source>
        <strain evidence="2 3">S3b</strain>
    </source>
</reference>
<dbReference type="AlphaFoldDB" id="A0A1H2TRI8"/>
<gene>
    <name evidence="2" type="ORF">SAMN04487759_11549</name>
</gene>
<evidence type="ECO:0000256" key="1">
    <source>
        <dbReference type="SAM" id="Phobius"/>
    </source>
</evidence>
<dbReference type="OrthoDB" id="1655299at2"/>
<evidence type="ECO:0000313" key="3">
    <source>
        <dbReference type="Proteomes" id="UP000182429"/>
    </source>
</evidence>
<dbReference type="STRING" id="1630.SAMN05216514_10373"/>
<dbReference type="Proteomes" id="UP000182429">
    <property type="component" value="Unassembled WGS sequence"/>
</dbReference>
<dbReference type="RefSeq" id="WP_074624150.1">
    <property type="nucleotide sequence ID" value="NZ_FNGT01000007.1"/>
</dbReference>
<dbReference type="eggNOG" id="ENOG5033HPZ">
    <property type="taxonomic scope" value="Bacteria"/>
</dbReference>
<evidence type="ECO:0000313" key="2">
    <source>
        <dbReference type="EMBL" id="SDW46348.1"/>
    </source>
</evidence>
<keyword evidence="1" id="KW-0472">Membrane</keyword>
<accession>A0A1H2TRI8</accession>
<feature type="transmembrane region" description="Helical" evidence="1">
    <location>
        <begin position="12"/>
        <end position="40"/>
    </location>
</feature>
<sequence length="125" mass="14799">MKKLRNNNGSILQIVLIIFLVLLHFILSISMIVRSTILLYGQEKILNQRRLVEIELVYFFKKTMATDMLLSGTIRNNEESIHYTVDNMGDYYLIESQIKLKSGQYTLYLEIYVDDQRVRKLKYKA</sequence>
<protein>
    <recommendedName>
        <fullName evidence="4">Competence protein ComGG</fullName>
    </recommendedName>
</protein>
<organism evidence="2 3">
    <name type="scientific">Kandleria vitulina</name>
    <dbReference type="NCBI Taxonomy" id="1630"/>
    <lineage>
        <taxon>Bacteria</taxon>
        <taxon>Bacillati</taxon>
        <taxon>Bacillota</taxon>
        <taxon>Erysipelotrichia</taxon>
        <taxon>Erysipelotrichales</taxon>
        <taxon>Coprobacillaceae</taxon>
        <taxon>Kandleria</taxon>
    </lineage>
</organism>
<proteinExistence type="predicted"/>
<dbReference type="EMBL" id="FNNF01000015">
    <property type="protein sequence ID" value="SDW46348.1"/>
    <property type="molecule type" value="Genomic_DNA"/>
</dbReference>